<comment type="similarity">
    <text evidence="2 6">Belongs to the BI1 family.</text>
</comment>
<evidence type="ECO:0008006" key="9">
    <source>
        <dbReference type="Google" id="ProtNLM"/>
    </source>
</evidence>
<organism evidence="7 8">
    <name type="scientific">Streptacidiphilus pinicola</name>
    <dbReference type="NCBI Taxonomy" id="2219663"/>
    <lineage>
        <taxon>Bacteria</taxon>
        <taxon>Bacillati</taxon>
        <taxon>Actinomycetota</taxon>
        <taxon>Actinomycetes</taxon>
        <taxon>Kitasatosporales</taxon>
        <taxon>Streptomycetaceae</taxon>
        <taxon>Streptacidiphilus</taxon>
    </lineage>
</organism>
<dbReference type="EMBL" id="QKYN01000037">
    <property type="protein sequence ID" value="RAG85869.1"/>
    <property type="molecule type" value="Genomic_DNA"/>
</dbReference>
<feature type="transmembrane region" description="Helical" evidence="6">
    <location>
        <begin position="158"/>
        <end position="177"/>
    </location>
</feature>
<keyword evidence="8" id="KW-1185">Reference proteome</keyword>
<keyword evidence="4 6" id="KW-1133">Transmembrane helix</keyword>
<dbReference type="InterPro" id="IPR006214">
    <property type="entry name" value="Bax_inhibitor_1-related"/>
</dbReference>
<evidence type="ECO:0000256" key="5">
    <source>
        <dbReference type="ARBA" id="ARBA00023136"/>
    </source>
</evidence>
<feature type="transmembrane region" description="Helical" evidence="6">
    <location>
        <begin position="18"/>
        <end position="38"/>
    </location>
</feature>
<proteinExistence type="inferred from homology"/>
<evidence type="ECO:0000256" key="4">
    <source>
        <dbReference type="ARBA" id="ARBA00022989"/>
    </source>
</evidence>
<dbReference type="RefSeq" id="WP_111500572.1">
    <property type="nucleotide sequence ID" value="NZ_QKYN01000037.1"/>
</dbReference>
<evidence type="ECO:0000313" key="7">
    <source>
        <dbReference type="EMBL" id="RAG85869.1"/>
    </source>
</evidence>
<accession>A0A2X0KFI3</accession>
<name>A0A2X0KFI3_9ACTN</name>
<dbReference type="Proteomes" id="UP000248889">
    <property type="component" value="Unassembled WGS sequence"/>
</dbReference>
<reference evidence="7 8" key="1">
    <citation type="submission" date="2018-06" db="EMBL/GenBank/DDBJ databases">
        <title>Streptacidiphilus pinicola sp. nov., isolated from pine grove soil.</title>
        <authorList>
            <person name="Roh S.G."/>
            <person name="Park S."/>
            <person name="Kim M.-K."/>
            <person name="Yun B.-R."/>
            <person name="Park J."/>
            <person name="Kim M.J."/>
            <person name="Kim Y.S."/>
            <person name="Kim S.B."/>
        </authorList>
    </citation>
    <scope>NUCLEOTIDE SEQUENCE [LARGE SCALE GENOMIC DNA]</scope>
    <source>
        <strain evidence="7 8">MMS16-CNU450</strain>
    </source>
</reference>
<keyword evidence="3 6" id="KW-0812">Transmembrane</keyword>
<evidence type="ECO:0000313" key="8">
    <source>
        <dbReference type="Proteomes" id="UP000248889"/>
    </source>
</evidence>
<gene>
    <name evidence="7" type="ORF">DN069_10245</name>
</gene>
<dbReference type="GO" id="GO:0005886">
    <property type="term" value="C:plasma membrane"/>
    <property type="evidence" value="ECO:0007669"/>
    <property type="project" value="TreeGrafter"/>
</dbReference>
<dbReference type="PANTHER" id="PTHR23291:SF50">
    <property type="entry name" value="PROTEIN LIFEGUARD 4"/>
    <property type="match status" value="1"/>
</dbReference>
<sequence>MYDTTTARRGYGISANTLFARTMTFVAGTAGLFALGAYVGRNLAHAAGLIAFVGAFVCLMAMRFAAARSREATVALLGAFGLLMSVAVSPTLVYYATADPQALWQAGGATALFIAALGSIGYATNRDLSGLARMSFWALLALLLFGIVAIFVRIPHSSLIYSVVGLVIFAGFTLFDFQRLRRSQDVESAPLLAASIFLDILNVFLFFLSIFGGRRD</sequence>
<dbReference type="Pfam" id="PF01027">
    <property type="entry name" value="Bax1-I"/>
    <property type="match status" value="1"/>
</dbReference>
<dbReference type="OrthoDB" id="9793828at2"/>
<keyword evidence="5 6" id="KW-0472">Membrane</keyword>
<feature type="transmembrane region" description="Helical" evidence="6">
    <location>
        <begin position="102"/>
        <end position="122"/>
    </location>
</feature>
<protein>
    <recommendedName>
        <fullName evidence="9">BAX inhibitor (BI)-1/YccA family protein</fullName>
    </recommendedName>
</protein>
<feature type="transmembrane region" description="Helical" evidence="6">
    <location>
        <begin position="44"/>
        <end position="62"/>
    </location>
</feature>
<comment type="subcellular location">
    <subcellularLocation>
        <location evidence="1">Membrane</location>
        <topology evidence="1">Multi-pass membrane protein</topology>
    </subcellularLocation>
</comment>
<dbReference type="PANTHER" id="PTHR23291">
    <property type="entry name" value="BAX INHIBITOR-RELATED"/>
    <property type="match status" value="1"/>
</dbReference>
<feature type="transmembrane region" description="Helical" evidence="6">
    <location>
        <begin position="189"/>
        <end position="211"/>
    </location>
</feature>
<comment type="caution">
    <text evidence="7">The sequence shown here is derived from an EMBL/GenBank/DDBJ whole genome shotgun (WGS) entry which is preliminary data.</text>
</comment>
<dbReference type="AlphaFoldDB" id="A0A2X0KFI3"/>
<evidence type="ECO:0000256" key="2">
    <source>
        <dbReference type="ARBA" id="ARBA00010350"/>
    </source>
</evidence>
<feature type="transmembrane region" description="Helical" evidence="6">
    <location>
        <begin position="74"/>
        <end position="96"/>
    </location>
</feature>
<evidence type="ECO:0000256" key="6">
    <source>
        <dbReference type="RuleBase" id="RU004379"/>
    </source>
</evidence>
<evidence type="ECO:0000256" key="1">
    <source>
        <dbReference type="ARBA" id="ARBA00004141"/>
    </source>
</evidence>
<feature type="transmembrane region" description="Helical" evidence="6">
    <location>
        <begin position="134"/>
        <end position="152"/>
    </location>
</feature>
<evidence type="ECO:0000256" key="3">
    <source>
        <dbReference type="ARBA" id="ARBA00022692"/>
    </source>
</evidence>